<dbReference type="InterPro" id="IPR011604">
    <property type="entry name" value="PDDEXK-like_dom_sf"/>
</dbReference>
<dbReference type="SUPFAM" id="SSF52980">
    <property type="entry name" value="Restriction endonuclease-like"/>
    <property type="match status" value="1"/>
</dbReference>
<name>A0ABP7ZP78_9MICO</name>
<dbReference type="RefSeq" id="WP_344792943.1">
    <property type="nucleotide sequence ID" value="NZ_BAABBV010000002.1"/>
</dbReference>
<proteinExistence type="predicted"/>
<reference evidence="3" key="1">
    <citation type="journal article" date="2014" name="Int. J. Syst. Evol. Microbiol.">
        <title>Complete genome of a new Firmicutes species belonging to the dominant human colonic microbiota ('Ruminococcus bicirculans') reveals two chromosomes and a selective capacity to utilize plant glucans.</title>
        <authorList>
            <consortium name="NISC Comparative Sequencing Program"/>
            <person name="Wegmann U."/>
            <person name="Louis P."/>
            <person name="Goesmann A."/>
            <person name="Henrissat B."/>
            <person name="Duncan S.H."/>
            <person name="Flint H.J."/>
        </authorList>
    </citation>
    <scope>NUCLEOTIDE SEQUENCE</scope>
    <source>
        <strain evidence="3">JCM 17590</strain>
    </source>
</reference>
<dbReference type="Pfam" id="PF09588">
    <property type="entry name" value="YqaJ"/>
    <property type="match status" value="1"/>
</dbReference>
<dbReference type="Proteomes" id="UP001415169">
    <property type="component" value="Unassembled WGS sequence"/>
</dbReference>
<feature type="region of interest" description="Disordered" evidence="1">
    <location>
        <begin position="1"/>
        <end position="21"/>
    </location>
</feature>
<evidence type="ECO:0000259" key="2">
    <source>
        <dbReference type="Pfam" id="PF09588"/>
    </source>
</evidence>
<organism evidence="3 4">
    <name type="scientific">Gryllotalpicola daejeonensis</name>
    <dbReference type="NCBI Taxonomy" id="993087"/>
    <lineage>
        <taxon>Bacteria</taxon>
        <taxon>Bacillati</taxon>
        <taxon>Actinomycetota</taxon>
        <taxon>Actinomycetes</taxon>
        <taxon>Micrococcales</taxon>
        <taxon>Microbacteriaceae</taxon>
        <taxon>Gryllotalpicola</taxon>
    </lineage>
</organism>
<protein>
    <recommendedName>
        <fullName evidence="2">YqaJ viral recombinase domain-containing protein</fullName>
    </recommendedName>
</protein>
<evidence type="ECO:0000313" key="3">
    <source>
        <dbReference type="EMBL" id="GAA4166956.1"/>
    </source>
</evidence>
<dbReference type="InterPro" id="IPR011335">
    <property type="entry name" value="Restrct_endonuc-II-like"/>
</dbReference>
<reference evidence="3" key="2">
    <citation type="submission" date="2023-12" db="EMBL/GenBank/DDBJ databases">
        <authorList>
            <person name="Sun Q."/>
            <person name="Inoue M."/>
        </authorList>
    </citation>
    <scope>NUCLEOTIDE SEQUENCE</scope>
    <source>
        <strain evidence="3">JCM 17590</strain>
    </source>
</reference>
<sequence>MTDLLLPGFEEEETAPRRSSHLDRVVADSSDRVAWLRARSRGITATDVAKLSTPRSVEAAAREKWFGSRFSGNAYTEHGRDREPVIAAWTLDHHGIAPSSLLFHAEHDTRHLATPDGLAVTDAGALVLAEIKTTNKPWRSIPRHYLRQIWWQQYVLGAERTLFVWERHEDFVPVGEPECRWVERDEDAIATLVSLAAQLVATIDGFARRHSGAIGV</sequence>
<keyword evidence="4" id="KW-1185">Reference proteome</keyword>
<dbReference type="EMBL" id="BAABBV010000002">
    <property type="protein sequence ID" value="GAA4166956.1"/>
    <property type="molecule type" value="Genomic_DNA"/>
</dbReference>
<feature type="domain" description="YqaJ viral recombinase" evidence="2">
    <location>
        <begin position="35"/>
        <end position="158"/>
    </location>
</feature>
<comment type="caution">
    <text evidence="3">The sequence shown here is derived from an EMBL/GenBank/DDBJ whole genome shotgun (WGS) entry which is preliminary data.</text>
</comment>
<dbReference type="InterPro" id="IPR019080">
    <property type="entry name" value="YqaJ_viral_recombinase"/>
</dbReference>
<dbReference type="Gene3D" id="3.90.320.10">
    <property type="match status" value="1"/>
</dbReference>
<evidence type="ECO:0000256" key="1">
    <source>
        <dbReference type="SAM" id="MobiDB-lite"/>
    </source>
</evidence>
<evidence type="ECO:0000313" key="4">
    <source>
        <dbReference type="Proteomes" id="UP001415169"/>
    </source>
</evidence>
<accession>A0ABP7ZP78</accession>
<gene>
    <name evidence="3" type="ORF">GCM10022286_32480</name>
</gene>